<proteinExistence type="predicted"/>
<evidence type="ECO:0000313" key="2">
    <source>
        <dbReference type="Proteomes" id="UP000828390"/>
    </source>
</evidence>
<dbReference type="Proteomes" id="UP000828390">
    <property type="component" value="Unassembled WGS sequence"/>
</dbReference>
<keyword evidence="2" id="KW-1185">Reference proteome</keyword>
<dbReference type="EMBL" id="JAIWYP010000008">
    <property type="protein sequence ID" value="KAH3779593.1"/>
    <property type="molecule type" value="Genomic_DNA"/>
</dbReference>
<reference evidence="1" key="1">
    <citation type="journal article" date="2019" name="bioRxiv">
        <title>The Genome of the Zebra Mussel, Dreissena polymorpha: A Resource for Invasive Species Research.</title>
        <authorList>
            <person name="McCartney M.A."/>
            <person name="Auch B."/>
            <person name="Kono T."/>
            <person name="Mallez S."/>
            <person name="Zhang Y."/>
            <person name="Obille A."/>
            <person name="Becker A."/>
            <person name="Abrahante J.E."/>
            <person name="Garbe J."/>
            <person name="Badalamenti J.P."/>
            <person name="Herman A."/>
            <person name="Mangelson H."/>
            <person name="Liachko I."/>
            <person name="Sullivan S."/>
            <person name="Sone E.D."/>
            <person name="Koren S."/>
            <person name="Silverstein K.A.T."/>
            <person name="Beckman K.B."/>
            <person name="Gohl D.M."/>
        </authorList>
    </citation>
    <scope>NUCLEOTIDE SEQUENCE</scope>
    <source>
        <strain evidence="1">Duluth1</strain>
        <tissue evidence="1">Whole animal</tissue>
    </source>
</reference>
<name>A0A9D4EHT6_DREPO</name>
<dbReference type="AlphaFoldDB" id="A0A9D4EHT6"/>
<reference evidence="1" key="2">
    <citation type="submission" date="2020-11" db="EMBL/GenBank/DDBJ databases">
        <authorList>
            <person name="McCartney M.A."/>
            <person name="Auch B."/>
            <person name="Kono T."/>
            <person name="Mallez S."/>
            <person name="Becker A."/>
            <person name="Gohl D.M."/>
            <person name="Silverstein K.A.T."/>
            <person name="Koren S."/>
            <person name="Bechman K.B."/>
            <person name="Herman A."/>
            <person name="Abrahante J.E."/>
            <person name="Garbe J."/>
        </authorList>
    </citation>
    <scope>NUCLEOTIDE SEQUENCE</scope>
    <source>
        <strain evidence="1">Duluth1</strain>
        <tissue evidence="1">Whole animal</tissue>
    </source>
</reference>
<gene>
    <name evidence="1" type="ORF">DPMN_157396</name>
</gene>
<evidence type="ECO:0000313" key="1">
    <source>
        <dbReference type="EMBL" id="KAH3779593.1"/>
    </source>
</evidence>
<accession>A0A9D4EHT6</accession>
<sequence>MVDAGILVGSRYQVQWGNARQVAEAVVLARVSQDNMKDREIEEVQINRNYSMAALATSTQPTARRGRVHKNGEGNELECIVAVGQGQVAALISPVGLPAPVVLTAGTVTVPAHTMFDTVSLEVPAGVVQSACPDCILCWVCDSALTSVPVSVEVPALTSPVAHSGRSVHARATGERGPKNPGESHNLGHFACLLVSQVFPKLFGPENLHYIFETTGGNNTVWRTPLFWRVAGKKKVWTGCTTNGYQLHYGRIWVKMPSDEKGRSYLAHRVAVMCRLRVALGRNDLVSHLCGHSLRCEDGIRKICRGKVRSQ</sequence>
<organism evidence="1 2">
    <name type="scientific">Dreissena polymorpha</name>
    <name type="common">Zebra mussel</name>
    <name type="synonym">Mytilus polymorpha</name>
    <dbReference type="NCBI Taxonomy" id="45954"/>
    <lineage>
        <taxon>Eukaryota</taxon>
        <taxon>Metazoa</taxon>
        <taxon>Spiralia</taxon>
        <taxon>Lophotrochozoa</taxon>
        <taxon>Mollusca</taxon>
        <taxon>Bivalvia</taxon>
        <taxon>Autobranchia</taxon>
        <taxon>Heteroconchia</taxon>
        <taxon>Euheterodonta</taxon>
        <taxon>Imparidentia</taxon>
        <taxon>Neoheterodontei</taxon>
        <taxon>Myida</taxon>
        <taxon>Dreissenoidea</taxon>
        <taxon>Dreissenidae</taxon>
        <taxon>Dreissena</taxon>
    </lineage>
</organism>
<comment type="caution">
    <text evidence="1">The sequence shown here is derived from an EMBL/GenBank/DDBJ whole genome shotgun (WGS) entry which is preliminary data.</text>
</comment>
<protein>
    <submittedName>
        <fullName evidence="1">Uncharacterized protein</fullName>
    </submittedName>
</protein>